<organism evidence="3 4">
    <name type="scientific">Lasius platythorax</name>
    <dbReference type="NCBI Taxonomy" id="488582"/>
    <lineage>
        <taxon>Eukaryota</taxon>
        <taxon>Metazoa</taxon>
        <taxon>Ecdysozoa</taxon>
        <taxon>Arthropoda</taxon>
        <taxon>Hexapoda</taxon>
        <taxon>Insecta</taxon>
        <taxon>Pterygota</taxon>
        <taxon>Neoptera</taxon>
        <taxon>Endopterygota</taxon>
        <taxon>Hymenoptera</taxon>
        <taxon>Apocrita</taxon>
        <taxon>Aculeata</taxon>
        <taxon>Formicoidea</taxon>
        <taxon>Formicidae</taxon>
        <taxon>Formicinae</taxon>
        <taxon>Lasius</taxon>
        <taxon>Lasius</taxon>
    </lineage>
</organism>
<keyword evidence="2" id="KW-0472">Membrane</keyword>
<evidence type="ECO:0000313" key="3">
    <source>
        <dbReference type="EMBL" id="CAL1676866.1"/>
    </source>
</evidence>
<evidence type="ECO:0000256" key="1">
    <source>
        <dbReference type="SAM" id="MobiDB-lite"/>
    </source>
</evidence>
<sequence>MAVRNRILWLINILYCVAIVHSTLLDINDAESCDLLCKQCNASAVFADDRCECNLSDNNDIEGAECIHRIQREIQDIDLNILSEDFTDEERAVRSILKSRRRLRMGDADKVAQYFINEGPAAGHSHFIKAFNATYDSADSANSFSGVLDGTNKPVNEFHGEISLNNPISWNTCDSPLYMVPETGSCAHPAMSDVETPIIGMINPALSYPANVLYHAASPMVGSIIHPYRHGHGLPLHHTLHRTDSLPGLLHNLFNHHRWSPGYHRPLHHGRSSNDRNPVLASQSCENDDGSTAFKDFPIARSNADKPDDQNVAASIPGLVEPTHYSIQTPYIFNANAMYQPIQYRRFNAPYQYTSYHNPLINVLHPATDEYVQPGYIPQYVHGMSDPLVTAPNPNSYCTHNANAEQKDEVSTDKTAHSNNAAEQSNNANNIFKQENKTEKNENNK</sequence>
<feature type="region of interest" description="Disordered" evidence="1">
    <location>
        <begin position="404"/>
        <end position="445"/>
    </location>
</feature>
<feature type="transmembrane region" description="Helical" evidence="2">
    <location>
        <begin position="7"/>
        <end position="25"/>
    </location>
</feature>
<gene>
    <name evidence="3" type="ORF">LPLAT_LOCUS2970</name>
</gene>
<accession>A0AAV2N9Q9</accession>
<evidence type="ECO:0000313" key="4">
    <source>
        <dbReference type="Proteomes" id="UP001497644"/>
    </source>
</evidence>
<dbReference type="AlphaFoldDB" id="A0AAV2N9Q9"/>
<evidence type="ECO:0000256" key="2">
    <source>
        <dbReference type="SAM" id="Phobius"/>
    </source>
</evidence>
<dbReference type="Proteomes" id="UP001497644">
    <property type="component" value="Chromosome 12"/>
</dbReference>
<name>A0AAV2N9Q9_9HYME</name>
<keyword evidence="2" id="KW-0812">Transmembrane</keyword>
<feature type="region of interest" description="Disordered" evidence="1">
    <location>
        <begin position="265"/>
        <end position="310"/>
    </location>
</feature>
<protein>
    <submittedName>
        <fullName evidence="3">Uncharacterized protein</fullName>
    </submittedName>
</protein>
<feature type="compositionally biased region" description="Basic and acidic residues" evidence="1">
    <location>
        <begin position="434"/>
        <end position="445"/>
    </location>
</feature>
<proteinExistence type="predicted"/>
<keyword evidence="2" id="KW-1133">Transmembrane helix</keyword>
<reference evidence="3" key="1">
    <citation type="submission" date="2024-04" db="EMBL/GenBank/DDBJ databases">
        <authorList>
            <consortium name="Molecular Ecology Group"/>
        </authorList>
    </citation>
    <scope>NUCLEOTIDE SEQUENCE</scope>
</reference>
<dbReference type="EMBL" id="OZ034835">
    <property type="protein sequence ID" value="CAL1676866.1"/>
    <property type="molecule type" value="Genomic_DNA"/>
</dbReference>
<feature type="compositionally biased region" description="Basic and acidic residues" evidence="1">
    <location>
        <begin position="405"/>
        <end position="416"/>
    </location>
</feature>
<keyword evidence="4" id="KW-1185">Reference proteome</keyword>
<feature type="compositionally biased region" description="Low complexity" evidence="1">
    <location>
        <begin position="417"/>
        <end position="430"/>
    </location>
</feature>